<dbReference type="EnsemblPlants" id="OPUNC03G23970.1">
    <property type="protein sequence ID" value="OPUNC03G23970.1"/>
    <property type="gene ID" value="OPUNC03G23970"/>
</dbReference>
<keyword evidence="2" id="KW-0472">Membrane</keyword>
<proteinExistence type="predicted"/>
<dbReference type="Gramene" id="OPUNC03G23970.1">
    <property type="protein sequence ID" value="OPUNC03G23970.1"/>
    <property type="gene ID" value="OPUNC03G23970"/>
</dbReference>
<feature type="compositionally biased region" description="Low complexity" evidence="1">
    <location>
        <begin position="1"/>
        <end position="12"/>
    </location>
</feature>
<feature type="transmembrane region" description="Helical" evidence="2">
    <location>
        <begin position="56"/>
        <end position="75"/>
    </location>
</feature>
<evidence type="ECO:0000313" key="4">
    <source>
        <dbReference type="Proteomes" id="UP000026962"/>
    </source>
</evidence>
<reference evidence="3" key="1">
    <citation type="submission" date="2015-04" db="UniProtKB">
        <authorList>
            <consortium name="EnsemblPlants"/>
        </authorList>
    </citation>
    <scope>IDENTIFICATION</scope>
</reference>
<feature type="transmembrane region" description="Helical" evidence="2">
    <location>
        <begin position="81"/>
        <end position="99"/>
    </location>
</feature>
<evidence type="ECO:0000313" key="3">
    <source>
        <dbReference type="EnsemblPlants" id="OPUNC03G23970.1"/>
    </source>
</evidence>
<feature type="region of interest" description="Disordered" evidence="1">
    <location>
        <begin position="1"/>
        <end position="20"/>
    </location>
</feature>
<evidence type="ECO:0000256" key="1">
    <source>
        <dbReference type="SAM" id="MobiDB-lite"/>
    </source>
</evidence>
<dbReference type="STRING" id="4537.A0A0E0KGD1"/>
<dbReference type="HOGENOM" id="CLU_1196382_0_0_1"/>
<feature type="region of interest" description="Disordered" evidence="1">
    <location>
        <begin position="106"/>
        <end position="145"/>
    </location>
</feature>
<dbReference type="Proteomes" id="UP000026962">
    <property type="component" value="Chromosome 3"/>
</dbReference>
<evidence type="ECO:0000256" key="2">
    <source>
        <dbReference type="SAM" id="Phobius"/>
    </source>
</evidence>
<evidence type="ECO:0008006" key="5">
    <source>
        <dbReference type="Google" id="ProtNLM"/>
    </source>
</evidence>
<keyword evidence="2" id="KW-1133">Transmembrane helix</keyword>
<name>A0A0E0KGD1_ORYPU</name>
<reference evidence="3" key="2">
    <citation type="submission" date="2018-05" db="EMBL/GenBank/DDBJ databases">
        <title>OpunRS2 (Oryza punctata Reference Sequence Version 2).</title>
        <authorList>
            <person name="Zhang J."/>
            <person name="Kudrna D."/>
            <person name="Lee S."/>
            <person name="Talag J."/>
            <person name="Welchert J."/>
            <person name="Wing R.A."/>
        </authorList>
    </citation>
    <scope>NUCLEOTIDE SEQUENCE [LARGE SCALE GENOMIC DNA]</scope>
</reference>
<organism evidence="3">
    <name type="scientific">Oryza punctata</name>
    <name type="common">Red rice</name>
    <dbReference type="NCBI Taxonomy" id="4537"/>
    <lineage>
        <taxon>Eukaryota</taxon>
        <taxon>Viridiplantae</taxon>
        <taxon>Streptophyta</taxon>
        <taxon>Embryophyta</taxon>
        <taxon>Tracheophyta</taxon>
        <taxon>Spermatophyta</taxon>
        <taxon>Magnoliopsida</taxon>
        <taxon>Liliopsida</taxon>
        <taxon>Poales</taxon>
        <taxon>Poaceae</taxon>
        <taxon>BOP clade</taxon>
        <taxon>Oryzoideae</taxon>
        <taxon>Oryzeae</taxon>
        <taxon>Oryzinae</taxon>
        <taxon>Oryza</taxon>
    </lineage>
</organism>
<dbReference type="AlphaFoldDB" id="A0A0E0KGD1"/>
<sequence>MVKSGGSKSNGGSHHGSDEEESIVCHHHVRHMLDRVDVNHLNVVSMMLRMRVRGCILTELLIIAVFNNLLAQVLLFWTRLLMIFTMTTGIIMLLVFHWMKGLRDSDGSVTTKSVSFKPATTSRDGSKPIDSSASKSQSKVGPTAASGSKLRSVECYTCGGRRHYMRDYPNQKKVLITREVYISESLSENSEGVQLDYI</sequence>
<accession>A0A0E0KGD1</accession>
<keyword evidence="4" id="KW-1185">Reference proteome</keyword>
<keyword evidence="2" id="KW-0812">Transmembrane</keyword>
<protein>
    <recommendedName>
        <fullName evidence="5">CCHC-type domain-containing protein</fullName>
    </recommendedName>
</protein>
<feature type="compositionally biased region" description="Polar residues" evidence="1">
    <location>
        <begin position="107"/>
        <end position="140"/>
    </location>
</feature>